<dbReference type="HOGENOM" id="CLU_1560080_0_0_4"/>
<dbReference type="EMBL" id="CP002599">
    <property type="protein sequence ID" value="AEA59760.1"/>
    <property type="molecule type" value="Genomic_DNA"/>
</dbReference>
<sequence>MTCQYSSAEWADVLYTSIRNTPGGVGAAAVYLTSRRGKAITKENLRLRLRGEGENRLSVEMLELLIEWMQELRQPHALDALYALNEQFGLRAVDASQTDDLDPANALIAETLAIAKHSGEVAGAVKEALEDNVVSVAEASAITDAARQQQRSLDRVIRLARSIMRAPRPLFSRD</sequence>
<dbReference type="InterPro" id="IPR009679">
    <property type="entry name" value="Phage_186_CII-like"/>
</dbReference>
<keyword evidence="2" id="KW-1185">Reference proteome</keyword>
<dbReference type="STRING" id="999541.bgla_1g10770"/>
<dbReference type="KEGG" id="bgd:bgla_1g10770"/>
<organism evidence="1 2">
    <name type="scientific">Burkholderia gladioli (strain BSR3)</name>
    <dbReference type="NCBI Taxonomy" id="999541"/>
    <lineage>
        <taxon>Bacteria</taxon>
        <taxon>Pseudomonadati</taxon>
        <taxon>Pseudomonadota</taxon>
        <taxon>Betaproteobacteria</taxon>
        <taxon>Burkholderiales</taxon>
        <taxon>Burkholderiaceae</taxon>
        <taxon>Burkholderia</taxon>
    </lineage>
</organism>
<gene>
    <name evidence="1" type="ordered locus">bgla_1g10770</name>
</gene>
<proteinExistence type="predicted"/>
<dbReference type="eggNOG" id="ENOG5030YFR">
    <property type="taxonomic scope" value="Bacteria"/>
</dbReference>
<dbReference type="Proteomes" id="UP000008316">
    <property type="component" value="Chromosome 1"/>
</dbReference>
<evidence type="ECO:0000313" key="1">
    <source>
        <dbReference type="EMBL" id="AEA59760.1"/>
    </source>
</evidence>
<dbReference type="RefSeq" id="WP_013697111.1">
    <property type="nucleotide sequence ID" value="NC_015381.1"/>
</dbReference>
<evidence type="ECO:0000313" key="2">
    <source>
        <dbReference type="Proteomes" id="UP000008316"/>
    </source>
</evidence>
<reference evidence="1 2" key="1">
    <citation type="journal article" date="2011" name="J. Bacteriol.">
        <title>Complete genome sequence of Burkholderia gladioli BSR3.</title>
        <authorList>
            <person name="Seo Y.S."/>
            <person name="Lim J."/>
            <person name="Choi B.S."/>
            <person name="Kim H."/>
            <person name="Goo E."/>
            <person name="Lee B."/>
            <person name="Lim J.S."/>
            <person name="Choi I.Y."/>
            <person name="Moon J.S."/>
            <person name="Kim J."/>
            <person name="Hwang I."/>
        </authorList>
    </citation>
    <scope>NUCLEOTIDE SEQUENCE [LARGE SCALE GENOMIC DNA]</scope>
    <source>
        <strain evidence="1 2">BSR3</strain>
    </source>
</reference>
<dbReference type="AlphaFoldDB" id="F2L9J7"/>
<dbReference type="GO" id="GO:0003677">
    <property type="term" value="F:DNA binding"/>
    <property type="evidence" value="ECO:0007669"/>
    <property type="project" value="InterPro"/>
</dbReference>
<dbReference type="Pfam" id="PF06892">
    <property type="entry name" value="Phage_CP76"/>
    <property type="match status" value="1"/>
</dbReference>
<accession>F2L9J7</accession>
<protein>
    <submittedName>
        <fullName evidence="1">Uncharacterized protein</fullName>
    </submittedName>
</protein>
<name>F2L9J7_BURGS</name>